<accession>A0AAP0JWR5</accession>
<dbReference type="AlphaFoldDB" id="A0AAP0JWR5"/>
<feature type="compositionally biased region" description="Basic and acidic residues" evidence="1">
    <location>
        <begin position="186"/>
        <end position="203"/>
    </location>
</feature>
<evidence type="ECO:0000313" key="2">
    <source>
        <dbReference type="EMBL" id="KAK9140357.1"/>
    </source>
</evidence>
<protein>
    <submittedName>
        <fullName evidence="2">Uncharacterized protein</fullName>
    </submittedName>
</protein>
<proteinExistence type="predicted"/>
<gene>
    <name evidence="2" type="ORF">Scep_010038</name>
</gene>
<feature type="region of interest" description="Disordered" evidence="1">
    <location>
        <begin position="1"/>
        <end position="25"/>
    </location>
</feature>
<comment type="caution">
    <text evidence="2">The sequence shown here is derived from an EMBL/GenBank/DDBJ whole genome shotgun (WGS) entry which is preliminary data.</text>
</comment>
<reference evidence="2 3" key="1">
    <citation type="submission" date="2024-01" db="EMBL/GenBank/DDBJ databases">
        <title>Genome assemblies of Stephania.</title>
        <authorList>
            <person name="Yang L."/>
        </authorList>
    </citation>
    <scope>NUCLEOTIDE SEQUENCE [LARGE SCALE GENOMIC DNA]</scope>
    <source>
        <strain evidence="2">JXDWG</strain>
        <tissue evidence="2">Leaf</tissue>
    </source>
</reference>
<feature type="compositionally biased region" description="Basic residues" evidence="1">
    <location>
        <begin position="204"/>
        <end position="219"/>
    </location>
</feature>
<feature type="region of interest" description="Disordered" evidence="1">
    <location>
        <begin position="146"/>
        <end position="257"/>
    </location>
</feature>
<dbReference type="EMBL" id="JBBNAG010000004">
    <property type="protein sequence ID" value="KAK9140357.1"/>
    <property type="molecule type" value="Genomic_DNA"/>
</dbReference>
<organism evidence="2 3">
    <name type="scientific">Stephania cephalantha</name>
    <dbReference type="NCBI Taxonomy" id="152367"/>
    <lineage>
        <taxon>Eukaryota</taxon>
        <taxon>Viridiplantae</taxon>
        <taxon>Streptophyta</taxon>
        <taxon>Embryophyta</taxon>
        <taxon>Tracheophyta</taxon>
        <taxon>Spermatophyta</taxon>
        <taxon>Magnoliopsida</taxon>
        <taxon>Ranunculales</taxon>
        <taxon>Menispermaceae</taxon>
        <taxon>Menispermoideae</taxon>
        <taxon>Cissampelideae</taxon>
        <taxon>Stephania</taxon>
    </lineage>
</organism>
<evidence type="ECO:0000313" key="3">
    <source>
        <dbReference type="Proteomes" id="UP001419268"/>
    </source>
</evidence>
<keyword evidence="3" id="KW-1185">Reference proteome</keyword>
<dbReference type="Proteomes" id="UP001419268">
    <property type="component" value="Unassembled WGS sequence"/>
</dbReference>
<feature type="compositionally biased region" description="Low complexity" evidence="1">
    <location>
        <begin position="9"/>
        <end position="19"/>
    </location>
</feature>
<feature type="compositionally biased region" description="Low complexity" evidence="1">
    <location>
        <begin position="222"/>
        <end position="245"/>
    </location>
</feature>
<sequence>MHLLNRKQPPSTTTYSRRPPVLHRPTSRLRRLSLSDLSAASLVERPFRRRRRHPRLLHRARPPSFNNLAHKVITHLRNSSIPILPPLQLRISPRRGRVRLLLPPDLGAVLSVGLPISPASRGARPPPPASNSSLLDLPISITSSITDRPYSLADPNREKERAGRKGGGGGWPAVDDDATLLMVGAHCREDERREEKERREERERRRRRRETAGMGRRRRDGAAPAHGQWLLSADARPAARTAAARGDAEAADEVARL</sequence>
<name>A0AAP0JWR5_9MAGN</name>
<evidence type="ECO:0000256" key="1">
    <source>
        <dbReference type="SAM" id="MobiDB-lite"/>
    </source>
</evidence>